<evidence type="ECO:0000313" key="1">
    <source>
        <dbReference type="EMBL" id="KNH01831.1"/>
    </source>
</evidence>
<dbReference type="PATRIC" id="fig|1306953.7.peg.27"/>
<sequence length="220" mass="23898">MIAKHGRARDKRAMLPALTIIDDFLSDPWAARRAALALDYAPPGTGGNYPGRDTTGALPVDAINASVSRQLGVELVGAPGTEHGHCRMTLKSDRGRSGVHVDPAFYSGILYLSRPKDCLKPGAGGTDFFRHKRTGLERVPANGAELAATGYDTVDDLVADVVNKDTTHPAKWERVMRVPMRFNRLVLFSPWQFHTAAPGFGTDAESARLVMLLFFARAGR</sequence>
<reference evidence="1" key="1">
    <citation type="submission" date="2015-02" db="EMBL/GenBank/DDBJ databases">
        <authorList>
            <person name="Chooi Y.-H."/>
        </authorList>
    </citation>
    <scope>NUCLEOTIDE SEQUENCE [LARGE SCALE GENOMIC DNA]</scope>
    <source>
        <strain evidence="1">LAMA 915</strain>
    </source>
</reference>
<gene>
    <name evidence="1" type="ORF">J121_27</name>
</gene>
<dbReference type="Pfam" id="PF20043">
    <property type="entry name" value="DUF6445"/>
    <property type="match status" value="1"/>
</dbReference>
<dbReference type="EMBL" id="JYNE01000025">
    <property type="protein sequence ID" value="KNH01831.1"/>
    <property type="molecule type" value="Genomic_DNA"/>
</dbReference>
<dbReference type="AlphaFoldDB" id="A0A0L1KD23"/>
<name>A0A0L1KD23_9SPHN</name>
<proteinExistence type="predicted"/>
<dbReference type="Proteomes" id="UP000037446">
    <property type="component" value="Unassembled WGS sequence"/>
</dbReference>
<comment type="caution">
    <text evidence="1">The sequence shown here is derived from an EMBL/GenBank/DDBJ whole genome shotgun (WGS) entry which is preliminary data.</text>
</comment>
<protein>
    <submittedName>
        <fullName evidence="1">Tetratricopeptide repeat family protein</fullName>
    </submittedName>
</protein>
<accession>A0A0L1KD23</accession>
<dbReference type="InterPro" id="IPR045617">
    <property type="entry name" value="DUF6445"/>
</dbReference>
<evidence type="ECO:0000313" key="2">
    <source>
        <dbReference type="Proteomes" id="UP000037446"/>
    </source>
</evidence>
<dbReference type="STRING" id="1306953.J121_27"/>
<organism evidence="1 2">
    <name type="scientific">Qipengyuania citrea LAMA 915</name>
    <dbReference type="NCBI Taxonomy" id="1306953"/>
    <lineage>
        <taxon>Bacteria</taxon>
        <taxon>Pseudomonadati</taxon>
        <taxon>Pseudomonadota</taxon>
        <taxon>Alphaproteobacteria</taxon>
        <taxon>Sphingomonadales</taxon>
        <taxon>Erythrobacteraceae</taxon>
        <taxon>Qipengyuania</taxon>
    </lineage>
</organism>